<keyword evidence="3" id="KW-1185">Reference proteome</keyword>
<name>A0A285MDB2_9FLAO</name>
<proteinExistence type="predicted"/>
<dbReference type="Proteomes" id="UP000219048">
    <property type="component" value="Unassembled WGS sequence"/>
</dbReference>
<dbReference type="InterPro" id="IPR054246">
    <property type="entry name" value="DUF6973"/>
</dbReference>
<evidence type="ECO:0000313" key="2">
    <source>
        <dbReference type="EMBL" id="SNY95150.1"/>
    </source>
</evidence>
<dbReference type="RefSeq" id="WP_097044477.1">
    <property type="nucleotide sequence ID" value="NZ_OBEH01000001.1"/>
</dbReference>
<protein>
    <recommendedName>
        <fullName evidence="1">DUF6973 domain-containing protein</fullName>
    </recommendedName>
</protein>
<dbReference type="EMBL" id="OBEH01000001">
    <property type="protein sequence ID" value="SNY95150.1"/>
    <property type="molecule type" value="Genomic_DNA"/>
</dbReference>
<feature type="domain" description="DUF6973" evidence="1">
    <location>
        <begin position="20"/>
        <end position="141"/>
    </location>
</feature>
<gene>
    <name evidence="2" type="ORF">SAMN06265377_0816</name>
</gene>
<dbReference type="Pfam" id="PF22322">
    <property type="entry name" value="DUF6973"/>
    <property type="match status" value="1"/>
</dbReference>
<dbReference type="AlphaFoldDB" id="A0A285MDB2"/>
<evidence type="ECO:0000259" key="1">
    <source>
        <dbReference type="Pfam" id="PF22322"/>
    </source>
</evidence>
<organism evidence="2 3">
    <name type="scientific">Flagellimonas pacifica</name>
    <dbReference type="NCBI Taxonomy" id="1247520"/>
    <lineage>
        <taxon>Bacteria</taxon>
        <taxon>Pseudomonadati</taxon>
        <taxon>Bacteroidota</taxon>
        <taxon>Flavobacteriia</taxon>
        <taxon>Flavobacteriales</taxon>
        <taxon>Flavobacteriaceae</taxon>
        <taxon>Flagellimonas</taxon>
    </lineage>
</organism>
<reference evidence="3" key="1">
    <citation type="submission" date="2017-09" db="EMBL/GenBank/DDBJ databases">
        <authorList>
            <person name="Varghese N."/>
            <person name="Submissions S."/>
        </authorList>
    </citation>
    <scope>NUCLEOTIDE SEQUENCE [LARGE SCALE GENOMIC DNA]</scope>
    <source>
        <strain evidence="3">DSM 25885</strain>
    </source>
</reference>
<accession>A0A285MDB2</accession>
<evidence type="ECO:0000313" key="3">
    <source>
        <dbReference type="Proteomes" id="UP000219048"/>
    </source>
</evidence>
<sequence length="164" mass="19479">MNVLKTLKRISLKSFWTLAKLCLRFPFFIFPTLSSTKQCMSTSTEIYGRLHYKNGPANAFRHAFWNYLIAKKCFRWRNNMDVVLVWVEKITNWHENAFPNRELAKKMDLHNNKIGRAIFQEHFSKLESQVIDVLREMTSNAIKIDVETDFTLVKNQLVYIIEDE</sequence>